<keyword evidence="1" id="KW-0472">Membrane</keyword>
<reference evidence="2 3" key="1">
    <citation type="submission" date="2017-05" db="EMBL/GenBank/DDBJ databases">
        <authorList>
            <person name="Song R."/>
            <person name="Chenine A.L."/>
            <person name="Ruprecht R.M."/>
        </authorList>
    </citation>
    <scope>NUCLEOTIDE SEQUENCE [LARGE SCALE GENOMIC DNA]</scope>
    <source>
        <strain evidence="2 3">CECT 8898</strain>
    </source>
</reference>
<keyword evidence="3" id="KW-1185">Reference proteome</keyword>
<dbReference type="Pfam" id="PF09948">
    <property type="entry name" value="PpoB2"/>
    <property type="match status" value="1"/>
</dbReference>
<feature type="transmembrane region" description="Helical" evidence="1">
    <location>
        <begin position="191"/>
        <end position="219"/>
    </location>
</feature>
<feature type="transmembrane region" description="Helical" evidence="1">
    <location>
        <begin position="106"/>
        <end position="125"/>
    </location>
</feature>
<evidence type="ECO:0000313" key="3">
    <source>
        <dbReference type="Proteomes" id="UP000207598"/>
    </source>
</evidence>
<gene>
    <name evidence="2" type="ORF">MAA8898_02320</name>
</gene>
<keyword evidence="1" id="KW-1133">Transmembrane helix</keyword>
<dbReference type="EMBL" id="FXYF01000005">
    <property type="protein sequence ID" value="SMX40978.1"/>
    <property type="molecule type" value="Genomic_DNA"/>
</dbReference>
<dbReference type="Proteomes" id="UP000207598">
    <property type="component" value="Unassembled WGS sequence"/>
</dbReference>
<feature type="transmembrane region" description="Helical" evidence="1">
    <location>
        <begin position="231"/>
        <end position="249"/>
    </location>
</feature>
<accession>A0A238KDT3</accession>
<sequence length="250" mass="26522">MFAMRIRSLRGTHWLAFFAVLLVCWGLLFAMSVPSDLRALESTYGAAFVDFLCSGALGAQGFAGAFAMWALMSAAMMAPTALPALATYDDLSHATSTNFGRLVGGYLAAWLGFSLLAALMQVGLFRLGLIGALGQSLSVPLTAALLIGAGVYQFSAIKAACLSRCRAPLTFFMQHWDEGPFRNGLRMGLDCVGCCWALMLLGFVGGTMNLVFMGLAMLLMTLEKLPDLGRYVTNPLGVALIAAGLALPLI</sequence>
<keyword evidence="1" id="KW-0812">Transmembrane</keyword>
<dbReference type="AlphaFoldDB" id="A0A238KDT3"/>
<protein>
    <recommendedName>
        <fullName evidence="4">Metal-binding integral membrane protein</fullName>
    </recommendedName>
</protein>
<evidence type="ECO:0000313" key="2">
    <source>
        <dbReference type="EMBL" id="SMX40978.1"/>
    </source>
</evidence>
<proteinExistence type="predicted"/>
<organism evidence="2 3">
    <name type="scientific">Maliponia aquimaris</name>
    <dbReference type="NCBI Taxonomy" id="1673631"/>
    <lineage>
        <taxon>Bacteria</taxon>
        <taxon>Pseudomonadati</taxon>
        <taxon>Pseudomonadota</taxon>
        <taxon>Alphaproteobacteria</taxon>
        <taxon>Rhodobacterales</taxon>
        <taxon>Paracoccaceae</taxon>
        <taxon>Maliponia</taxon>
    </lineage>
</organism>
<dbReference type="InterPro" id="IPR018688">
    <property type="entry name" value="PpoB2-like"/>
</dbReference>
<name>A0A238KDT3_9RHOB</name>
<evidence type="ECO:0008006" key="4">
    <source>
        <dbReference type="Google" id="ProtNLM"/>
    </source>
</evidence>
<feature type="transmembrane region" description="Helical" evidence="1">
    <location>
        <begin position="137"/>
        <end position="157"/>
    </location>
</feature>
<evidence type="ECO:0000256" key="1">
    <source>
        <dbReference type="SAM" id="Phobius"/>
    </source>
</evidence>